<dbReference type="SUPFAM" id="SSF88946">
    <property type="entry name" value="Sigma2 domain of RNA polymerase sigma factors"/>
    <property type="match status" value="1"/>
</dbReference>
<dbReference type="SUPFAM" id="SSF88659">
    <property type="entry name" value="Sigma3 and sigma4 domains of RNA polymerase sigma factors"/>
    <property type="match status" value="1"/>
</dbReference>
<keyword evidence="12" id="KW-1185">Reference proteome</keyword>
<dbReference type="RefSeq" id="WP_101713898.1">
    <property type="nucleotide sequence ID" value="NZ_CP026100.1"/>
</dbReference>
<dbReference type="InterPro" id="IPR013249">
    <property type="entry name" value="RNA_pol_sigma70_r4_t2"/>
</dbReference>
<dbReference type="InterPro" id="IPR000838">
    <property type="entry name" value="RNA_pol_sigma70_ECF_CS"/>
</dbReference>
<dbReference type="InterPro" id="IPR036388">
    <property type="entry name" value="WH-like_DNA-bd_sf"/>
</dbReference>
<dbReference type="EMBL" id="CP026100">
    <property type="protein sequence ID" value="AYV46531.1"/>
    <property type="molecule type" value="Genomic_DNA"/>
</dbReference>
<evidence type="ECO:0000313" key="11">
    <source>
        <dbReference type="Proteomes" id="UP000234483"/>
    </source>
</evidence>
<dbReference type="Proteomes" id="UP000234483">
    <property type="component" value="Unassembled WGS sequence"/>
</dbReference>
<dbReference type="Proteomes" id="UP000281192">
    <property type="component" value="Chromosome"/>
</dbReference>
<evidence type="ECO:0000259" key="8">
    <source>
        <dbReference type="Pfam" id="PF08281"/>
    </source>
</evidence>
<dbReference type="Pfam" id="PF08281">
    <property type="entry name" value="Sigma70_r4_2"/>
    <property type="match status" value="1"/>
</dbReference>
<evidence type="ECO:0000259" key="7">
    <source>
        <dbReference type="Pfam" id="PF04542"/>
    </source>
</evidence>
<feature type="domain" description="RNA polymerase sigma-70 region 2" evidence="7">
    <location>
        <begin position="29"/>
        <end position="94"/>
    </location>
</feature>
<dbReference type="PROSITE" id="PS01063">
    <property type="entry name" value="SIGMA70_ECF"/>
    <property type="match status" value="1"/>
</dbReference>
<reference evidence="9 12" key="2">
    <citation type="submission" date="2018-01" db="EMBL/GenBank/DDBJ databases">
        <title>Complete genome sequence of Caulobacter flavus RHGG3.</title>
        <authorList>
            <person name="Yang E."/>
        </authorList>
    </citation>
    <scope>NUCLEOTIDE SEQUENCE [LARGE SCALE GENOMIC DNA]</scope>
    <source>
        <strain evidence="9 12">RHGG3</strain>
    </source>
</reference>
<protein>
    <recommendedName>
        <fullName evidence="6">RNA polymerase sigma factor</fullName>
    </recommendedName>
</protein>
<dbReference type="GO" id="GO:0016987">
    <property type="term" value="F:sigma factor activity"/>
    <property type="evidence" value="ECO:0007669"/>
    <property type="project" value="UniProtKB-KW"/>
</dbReference>
<dbReference type="Gene3D" id="1.10.10.10">
    <property type="entry name" value="Winged helix-like DNA-binding domain superfamily/Winged helix DNA-binding domain"/>
    <property type="match status" value="1"/>
</dbReference>
<evidence type="ECO:0000313" key="10">
    <source>
        <dbReference type="EMBL" id="PLR12189.1"/>
    </source>
</evidence>
<dbReference type="InterPro" id="IPR014284">
    <property type="entry name" value="RNA_pol_sigma-70_dom"/>
</dbReference>
<evidence type="ECO:0000256" key="6">
    <source>
        <dbReference type="RuleBase" id="RU000716"/>
    </source>
</evidence>
<accession>A0A2N5CRR3</accession>
<proteinExistence type="inferred from homology"/>
<keyword evidence="3 6" id="KW-0731">Sigma factor</keyword>
<comment type="similarity">
    <text evidence="1 6">Belongs to the sigma-70 factor family. ECF subfamily.</text>
</comment>
<dbReference type="PANTHER" id="PTHR43133">
    <property type="entry name" value="RNA POLYMERASE ECF-TYPE SIGMA FACTO"/>
    <property type="match status" value="1"/>
</dbReference>
<keyword evidence="5 6" id="KW-0804">Transcription</keyword>
<dbReference type="OrthoDB" id="9780326at2"/>
<dbReference type="InterPro" id="IPR039425">
    <property type="entry name" value="RNA_pol_sigma-70-like"/>
</dbReference>
<evidence type="ECO:0000313" key="12">
    <source>
        <dbReference type="Proteomes" id="UP000281192"/>
    </source>
</evidence>
<evidence type="ECO:0000256" key="1">
    <source>
        <dbReference type="ARBA" id="ARBA00010641"/>
    </source>
</evidence>
<dbReference type="InterPro" id="IPR013324">
    <property type="entry name" value="RNA_pol_sigma_r3/r4-like"/>
</dbReference>
<dbReference type="GO" id="GO:0003677">
    <property type="term" value="F:DNA binding"/>
    <property type="evidence" value="ECO:0007669"/>
    <property type="project" value="UniProtKB-KW"/>
</dbReference>
<keyword evidence="2 6" id="KW-0805">Transcription regulation</keyword>
<dbReference type="NCBIfam" id="TIGR02937">
    <property type="entry name" value="sigma70-ECF"/>
    <property type="match status" value="1"/>
</dbReference>
<evidence type="ECO:0000256" key="3">
    <source>
        <dbReference type="ARBA" id="ARBA00023082"/>
    </source>
</evidence>
<keyword evidence="4 6" id="KW-0238">DNA-binding</keyword>
<organism evidence="10 11">
    <name type="scientific">Caulobacter flavus</name>
    <dbReference type="NCBI Taxonomy" id="1679497"/>
    <lineage>
        <taxon>Bacteria</taxon>
        <taxon>Pseudomonadati</taxon>
        <taxon>Pseudomonadota</taxon>
        <taxon>Alphaproteobacteria</taxon>
        <taxon>Caulobacterales</taxon>
        <taxon>Caulobacteraceae</taxon>
        <taxon>Caulobacter</taxon>
    </lineage>
</organism>
<dbReference type="AlphaFoldDB" id="A0A2N5CRR3"/>
<dbReference type="KEGG" id="cfh:C1707_09785"/>
<dbReference type="PANTHER" id="PTHR43133:SF8">
    <property type="entry name" value="RNA POLYMERASE SIGMA FACTOR HI_1459-RELATED"/>
    <property type="match status" value="1"/>
</dbReference>
<gene>
    <name evidence="9" type="ORF">C1707_09785</name>
    <name evidence="10" type="ORF">CFHF_15470</name>
</gene>
<sequence length="186" mass="20481">MASEGEDPDLALLEGVGRGEQAAVRRLLDARLPRVLALARRLLADPDEAQDVAQETFLRAWRQAPSWRPGQARFDTWLHRVALNLCRDRLRRRRETTMAQPPEVADIAPDGEGALLGVQIGGRIERALAALPERQREAIVLCHHQGLGNKEAAALLGVSVETLESLLGRGRRALRAALADLMEAVR</sequence>
<evidence type="ECO:0000313" key="9">
    <source>
        <dbReference type="EMBL" id="AYV46531.1"/>
    </source>
</evidence>
<dbReference type="GO" id="GO:0006352">
    <property type="term" value="P:DNA-templated transcription initiation"/>
    <property type="evidence" value="ECO:0007669"/>
    <property type="project" value="InterPro"/>
</dbReference>
<dbReference type="EMBL" id="PJRQ01000031">
    <property type="protein sequence ID" value="PLR12189.1"/>
    <property type="molecule type" value="Genomic_DNA"/>
</dbReference>
<dbReference type="Gene3D" id="1.10.1740.10">
    <property type="match status" value="1"/>
</dbReference>
<reference evidence="10 11" key="1">
    <citation type="submission" date="2017-12" db="EMBL/GenBank/DDBJ databases">
        <title>The genome sequence of Caulobacter flavus CGMCC1 15093.</title>
        <authorList>
            <person name="Gao J."/>
            <person name="Mao X."/>
            <person name="Sun J."/>
        </authorList>
    </citation>
    <scope>NUCLEOTIDE SEQUENCE [LARGE SCALE GENOMIC DNA]</scope>
    <source>
        <strain evidence="10 11">CGMCC1 15093</strain>
    </source>
</reference>
<evidence type="ECO:0000256" key="2">
    <source>
        <dbReference type="ARBA" id="ARBA00023015"/>
    </source>
</evidence>
<dbReference type="NCBIfam" id="NF004113">
    <property type="entry name" value="PRK05602.1"/>
    <property type="match status" value="1"/>
</dbReference>
<evidence type="ECO:0000256" key="4">
    <source>
        <dbReference type="ARBA" id="ARBA00023125"/>
    </source>
</evidence>
<dbReference type="InterPro" id="IPR013325">
    <property type="entry name" value="RNA_pol_sigma_r2"/>
</dbReference>
<dbReference type="Pfam" id="PF04542">
    <property type="entry name" value="Sigma70_r2"/>
    <property type="match status" value="1"/>
</dbReference>
<dbReference type="InterPro" id="IPR007627">
    <property type="entry name" value="RNA_pol_sigma70_r2"/>
</dbReference>
<evidence type="ECO:0000256" key="5">
    <source>
        <dbReference type="ARBA" id="ARBA00023163"/>
    </source>
</evidence>
<dbReference type="CDD" id="cd06171">
    <property type="entry name" value="Sigma70_r4"/>
    <property type="match status" value="1"/>
</dbReference>
<feature type="domain" description="RNA polymerase sigma factor 70 region 4 type 2" evidence="8">
    <location>
        <begin position="123"/>
        <end position="174"/>
    </location>
</feature>
<name>A0A2N5CRR3_9CAUL</name>